<evidence type="ECO:0000313" key="1">
    <source>
        <dbReference type="EMBL" id="KKW23818.1"/>
    </source>
</evidence>
<dbReference type="AlphaFoldDB" id="A0A0G1WY57"/>
<protein>
    <recommendedName>
        <fullName evidence="3">DUF5666 domain-containing protein</fullName>
    </recommendedName>
</protein>
<organism evidence="1 2">
    <name type="scientific">Candidatus Kaiserbacteria bacterium GW2011_GWA2_52_12</name>
    <dbReference type="NCBI Taxonomy" id="1618671"/>
    <lineage>
        <taxon>Bacteria</taxon>
        <taxon>Candidatus Kaiseribacteriota</taxon>
    </lineage>
</organism>
<evidence type="ECO:0008006" key="3">
    <source>
        <dbReference type="Google" id="ProtNLM"/>
    </source>
</evidence>
<accession>A0A0G1WY57</accession>
<reference evidence="1 2" key="1">
    <citation type="journal article" date="2015" name="Nature">
        <title>rRNA introns, odd ribosomes, and small enigmatic genomes across a large radiation of phyla.</title>
        <authorList>
            <person name="Brown C.T."/>
            <person name="Hug L.A."/>
            <person name="Thomas B.C."/>
            <person name="Sharon I."/>
            <person name="Castelle C.J."/>
            <person name="Singh A."/>
            <person name="Wilkins M.J."/>
            <person name="Williams K.H."/>
            <person name="Banfield J.F."/>
        </authorList>
    </citation>
    <scope>NUCLEOTIDE SEQUENCE [LARGE SCALE GENOMIC DNA]</scope>
</reference>
<gene>
    <name evidence="1" type="ORF">UY67_C0016G0005</name>
</gene>
<dbReference type="Proteomes" id="UP000034273">
    <property type="component" value="Unassembled WGS sequence"/>
</dbReference>
<dbReference type="EMBL" id="LCQW01000016">
    <property type="protein sequence ID" value="KKW23818.1"/>
    <property type="molecule type" value="Genomic_DNA"/>
</dbReference>
<sequence length="92" mass="9978">MREIHIANNGLMLLRGATVVSNSFGVIRVSMKWGFADFTWQIHTAPGTKFFTSKGEKETVEDIAAGDTVTVTGMLTGNGEEPTIVAEFVSEK</sequence>
<name>A0A0G1WY57_9BACT</name>
<proteinExistence type="predicted"/>
<comment type="caution">
    <text evidence="1">The sequence shown here is derived from an EMBL/GenBank/DDBJ whole genome shotgun (WGS) entry which is preliminary data.</text>
</comment>
<evidence type="ECO:0000313" key="2">
    <source>
        <dbReference type="Proteomes" id="UP000034273"/>
    </source>
</evidence>